<accession>A0A0E0M9Q8</accession>
<protein>
    <submittedName>
        <fullName evidence="1">Uncharacterized protein</fullName>
    </submittedName>
</protein>
<proteinExistence type="predicted"/>
<sequence>RECGLRTAHSCYSGVRNGIASFCSIDQRGDSIGSRWSAATSTGRGQILGAPPLFSSYISHWPRRRRLASAVALFHLLLRIQATSHSSDSNHSQAGTNVLIHSGCVFCDPYGILQRISIKLTAKTCAHALQWAQNSKPRFSTQLLTTDTNCCWPSFRVQRDQIPCFQIASSQHVEKGIDQ</sequence>
<reference evidence="1" key="2">
    <citation type="submission" date="2018-05" db="EMBL/GenBank/DDBJ databases">
        <title>OpunRS2 (Oryza punctata Reference Sequence Version 2).</title>
        <authorList>
            <person name="Zhang J."/>
            <person name="Kudrna D."/>
            <person name="Lee S."/>
            <person name="Talag J."/>
            <person name="Welchert J."/>
            <person name="Wing R.A."/>
        </authorList>
    </citation>
    <scope>NUCLEOTIDE SEQUENCE [LARGE SCALE GENOMIC DNA]</scope>
</reference>
<evidence type="ECO:0000313" key="2">
    <source>
        <dbReference type="Proteomes" id="UP000026962"/>
    </source>
</evidence>
<dbReference type="HOGENOM" id="CLU_1507200_0_0_1"/>
<organism evidence="1">
    <name type="scientific">Oryza punctata</name>
    <name type="common">Red rice</name>
    <dbReference type="NCBI Taxonomy" id="4537"/>
    <lineage>
        <taxon>Eukaryota</taxon>
        <taxon>Viridiplantae</taxon>
        <taxon>Streptophyta</taxon>
        <taxon>Embryophyta</taxon>
        <taxon>Tracheophyta</taxon>
        <taxon>Spermatophyta</taxon>
        <taxon>Magnoliopsida</taxon>
        <taxon>Liliopsida</taxon>
        <taxon>Poales</taxon>
        <taxon>Poaceae</taxon>
        <taxon>BOP clade</taxon>
        <taxon>Oryzoideae</taxon>
        <taxon>Oryzeae</taxon>
        <taxon>Oryzinae</taxon>
        <taxon>Oryza</taxon>
    </lineage>
</organism>
<name>A0A0E0M9Q8_ORYPU</name>
<evidence type="ECO:0000313" key="1">
    <source>
        <dbReference type="EnsemblPlants" id="OPUNC10G14240.1"/>
    </source>
</evidence>
<keyword evidence="2" id="KW-1185">Reference proteome</keyword>
<dbReference type="Gramene" id="OPUNC10G14240.1">
    <property type="protein sequence ID" value="OPUNC10G14240.1"/>
    <property type="gene ID" value="OPUNC10G14240"/>
</dbReference>
<dbReference type="Proteomes" id="UP000026962">
    <property type="component" value="Chromosome 10"/>
</dbReference>
<reference evidence="1" key="1">
    <citation type="submission" date="2015-04" db="UniProtKB">
        <authorList>
            <consortium name="EnsemblPlants"/>
        </authorList>
    </citation>
    <scope>IDENTIFICATION</scope>
</reference>
<dbReference type="EnsemblPlants" id="OPUNC10G14240.1">
    <property type="protein sequence ID" value="OPUNC10G14240.1"/>
    <property type="gene ID" value="OPUNC10G14240"/>
</dbReference>
<dbReference type="AlphaFoldDB" id="A0A0E0M9Q8"/>